<accession>B7BAT4</accession>
<dbReference type="CDD" id="cd03413">
    <property type="entry name" value="CbiK_C"/>
    <property type="match status" value="1"/>
</dbReference>
<reference evidence="1 2" key="2">
    <citation type="submission" date="2008-10" db="EMBL/GenBank/DDBJ databases">
        <authorList>
            <person name="Fulton L."/>
            <person name="Clifton S."/>
            <person name="Fulton B."/>
            <person name="Xu J."/>
            <person name="Minx P."/>
            <person name="Pepin K.H."/>
            <person name="Johnson M."/>
            <person name="Bhonagiri V."/>
            <person name="Nash W.E."/>
            <person name="Mardis E.R."/>
            <person name="Wilson R.K."/>
        </authorList>
    </citation>
    <scope>NUCLEOTIDE SEQUENCE [LARGE SCALE GENOMIC DNA]</scope>
    <source>
        <strain evidence="1 2">DSM 18315</strain>
    </source>
</reference>
<comment type="caution">
    <text evidence="1">The sequence shown here is derived from an EMBL/GenBank/DDBJ whole genome shotgun (WGS) entry which is preliminary data.</text>
</comment>
<dbReference type="GO" id="GO:0019251">
    <property type="term" value="P:anaerobic cobalamin biosynthetic process"/>
    <property type="evidence" value="ECO:0007669"/>
    <property type="project" value="InterPro"/>
</dbReference>
<dbReference type="Pfam" id="PF06180">
    <property type="entry name" value="CbiK"/>
    <property type="match status" value="1"/>
</dbReference>
<protein>
    <submittedName>
        <fullName evidence="1">Cobalt chelatase (CbiK)</fullName>
        <ecNumber evidence="1">4.99.1.-</ecNumber>
    </submittedName>
</protein>
<evidence type="ECO:0000313" key="1">
    <source>
        <dbReference type="EMBL" id="EEC96464.1"/>
    </source>
</evidence>
<dbReference type="Proteomes" id="UP000005510">
    <property type="component" value="Unassembled WGS sequence"/>
</dbReference>
<dbReference type="GO" id="GO:0016852">
    <property type="term" value="F:sirohydrochlorin cobaltochelatase activity"/>
    <property type="evidence" value="ECO:0007669"/>
    <property type="project" value="InterPro"/>
</dbReference>
<dbReference type="EC" id="4.99.1.-" evidence="1"/>
<dbReference type="HOGENOM" id="CLU_036584_2_0_10"/>
<dbReference type="RefSeq" id="WP_008149317.1">
    <property type="nucleotide sequence ID" value="NZ_DS996451.1"/>
</dbReference>
<organism evidence="1 2">
    <name type="scientific">Parabacteroides johnsonii DSM 18315</name>
    <dbReference type="NCBI Taxonomy" id="537006"/>
    <lineage>
        <taxon>Bacteria</taxon>
        <taxon>Pseudomonadati</taxon>
        <taxon>Bacteroidota</taxon>
        <taxon>Bacteroidia</taxon>
        <taxon>Bacteroidales</taxon>
        <taxon>Tannerellaceae</taxon>
        <taxon>Parabacteroides</taxon>
    </lineage>
</organism>
<dbReference type="InterPro" id="IPR010388">
    <property type="entry name" value="Anaerobic_Co-chelatase"/>
</dbReference>
<keyword evidence="1" id="KW-0456">Lyase</keyword>
<dbReference type="Gene3D" id="3.40.50.1400">
    <property type="match status" value="1"/>
</dbReference>
<evidence type="ECO:0000313" key="2">
    <source>
        <dbReference type="Proteomes" id="UP000005510"/>
    </source>
</evidence>
<proteinExistence type="predicted"/>
<dbReference type="SUPFAM" id="SSF53800">
    <property type="entry name" value="Chelatase"/>
    <property type="match status" value="1"/>
</dbReference>
<dbReference type="AlphaFoldDB" id="B7BAT4"/>
<feature type="non-terminal residue" evidence="1">
    <location>
        <position position="1"/>
    </location>
</feature>
<sequence length="168" mass="18743">KEIRISTPLLFSPGDYEAVIAAITPKGIKDGAVLLVGHGTYTPNTAQYAMLDYMLKAKGFSRWSVGTIEGYPSFDDALLQIESGSQKTIQLIPFMFVAGEHAKNDIAGDWKENLEKQGYRVDVLMEGLGQNPAIQDIIVQHARFCATHKYLDIVKKKKEYAQGKEKYE</sequence>
<reference evidence="1 2" key="1">
    <citation type="submission" date="2008-10" db="EMBL/GenBank/DDBJ databases">
        <title>Draft genome sequence of Parabacteroides johnsonii (DSM 18315).</title>
        <authorList>
            <person name="Sudarsanam P."/>
            <person name="Ley R."/>
            <person name="Guruge J."/>
            <person name="Turnbaugh P.J."/>
            <person name="Mahowald M."/>
            <person name="Liep D."/>
            <person name="Gordon J."/>
        </authorList>
    </citation>
    <scope>NUCLEOTIDE SEQUENCE [LARGE SCALE GENOMIC DNA]</scope>
    <source>
        <strain evidence="1 2">DSM 18315</strain>
    </source>
</reference>
<gene>
    <name evidence="1" type="primary">cbiK</name>
    <name evidence="1" type="ORF">PRABACTJOHN_02144</name>
</gene>
<name>B7BAT4_9BACT</name>
<dbReference type="STRING" id="537006.PRABACTJOHN_02144"/>
<dbReference type="EMBL" id="ABYH01000239">
    <property type="protein sequence ID" value="EEC96464.1"/>
    <property type="molecule type" value="Genomic_DNA"/>
</dbReference>